<protein>
    <submittedName>
        <fullName evidence="1">Uncharacterized protein</fullName>
    </submittedName>
</protein>
<evidence type="ECO:0000313" key="1">
    <source>
        <dbReference type="EMBL" id="MBB5072117.1"/>
    </source>
</evidence>
<comment type="caution">
    <text evidence="1">The sequence shown here is derived from an EMBL/GenBank/DDBJ whole genome shotgun (WGS) entry which is preliminary data.</text>
</comment>
<dbReference type="EMBL" id="JACHIV010000001">
    <property type="protein sequence ID" value="MBB5072117.1"/>
    <property type="molecule type" value="Genomic_DNA"/>
</dbReference>
<keyword evidence="2" id="KW-1185">Reference proteome</keyword>
<name>A0A840NVE8_9PSEU</name>
<evidence type="ECO:0000313" key="2">
    <source>
        <dbReference type="Proteomes" id="UP000580474"/>
    </source>
</evidence>
<dbReference type="AlphaFoldDB" id="A0A840NVE8"/>
<accession>A0A840NVE8</accession>
<dbReference type="RefSeq" id="WP_184483233.1">
    <property type="nucleotide sequence ID" value="NZ_JACHIV010000001.1"/>
</dbReference>
<dbReference type="Proteomes" id="UP000580474">
    <property type="component" value="Unassembled WGS sequence"/>
</dbReference>
<reference evidence="1 2" key="1">
    <citation type="submission" date="2020-08" db="EMBL/GenBank/DDBJ databases">
        <title>Sequencing the genomes of 1000 actinobacteria strains.</title>
        <authorList>
            <person name="Klenk H.-P."/>
        </authorList>
    </citation>
    <scope>NUCLEOTIDE SEQUENCE [LARGE SCALE GENOMIC DNA]</scope>
    <source>
        <strain evidence="1 2">DSM 45582</strain>
    </source>
</reference>
<proteinExistence type="predicted"/>
<organism evidence="1 2">
    <name type="scientific">Saccharopolyspora gloriosae</name>
    <dbReference type="NCBI Taxonomy" id="455344"/>
    <lineage>
        <taxon>Bacteria</taxon>
        <taxon>Bacillati</taxon>
        <taxon>Actinomycetota</taxon>
        <taxon>Actinomycetes</taxon>
        <taxon>Pseudonocardiales</taxon>
        <taxon>Pseudonocardiaceae</taxon>
        <taxon>Saccharopolyspora</taxon>
    </lineage>
</organism>
<gene>
    <name evidence="1" type="ORF">BJ969_005205</name>
</gene>
<sequence>MPAESEEPEGCWAAFGYQNHVIPVGAVQAVGLCGVMADPADVGPRDGRPTCSVCSVEARSGDHRIVPFPSNE</sequence>